<feature type="transmembrane region" description="Helical" evidence="9">
    <location>
        <begin position="147"/>
        <end position="169"/>
    </location>
</feature>
<keyword evidence="6 9" id="KW-0812">Transmembrane</keyword>
<feature type="transmembrane region" description="Helical" evidence="9">
    <location>
        <begin position="310"/>
        <end position="332"/>
    </location>
</feature>
<organism evidence="11 12">
    <name type="scientific">Kineosporia babensis</name>
    <dbReference type="NCBI Taxonomy" id="499548"/>
    <lineage>
        <taxon>Bacteria</taxon>
        <taxon>Bacillati</taxon>
        <taxon>Actinomycetota</taxon>
        <taxon>Actinomycetes</taxon>
        <taxon>Kineosporiales</taxon>
        <taxon>Kineosporiaceae</taxon>
        <taxon>Kineosporia</taxon>
    </lineage>
</organism>
<evidence type="ECO:0000256" key="6">
    <source>
        <dbReference type="ARBA" id="ARBA00022692"/>
    </source>
</evidence>
<dbReference type="InterPro" id="IPR036259">
    <property type="entry name" value="MFS_trans_sf"/>
</dbReference>
<keyword evidence="12" id="KW-1185">Reference proteome</keyword>
<evidence type="ECO:0000256" key="2">
    <source>
        <dbReference type="ARBA" id="ARBA00006523"/>
    </source>
</evidence>
<dbReference type="EMBL" id="JAJOMB010000028">
    <property type="protein sequence ID" value="MCD5316266.1"/>
    <property type="molecule type" value="Genomic_DNA"/>
</dbReference>
<feature type="transmembrane region" description="Helical" evidence="9">
    <location>
        <begin position="89"/>
        <end position="107"/>
    </location>
</feature>
<feature type="transmembrane region" description="Helical" evidence="9">
    <location>
        <begin position="339"/>
        <end position="361"/>
    </location>
</feature>
<evidence type="ECO:0000259" key="10">
    <source>
        <dbReference type="PROSITE" id="PS50850"/>
    </source>
</evidence>
<dbReference type="GO" id="GO:0022857">
    <property type="term" value="F:transmembrane transporter activity"/>
    <property type="evidence" value="ECO:0007669"/>
    <property type="project" value="InterPro"/>
</dbReference>
<gene>
    <name evidence="11" type="ORF">LR394_35750</name>
</gene>
<evidence type="ECO:0000256" key="1">
    <source>
        <dbReference type="ARBA" id="ARBA00004651"/>
    </source>
</evidence>
<dbReference type="Gene3D" id="1.20.1250.20">
    <property type="entry name" value="MFS general substrate transporter like domains"/>
    <property type="match status" value="2"/>
</dbReference>
<evidence type="ECO:0000313" key="12">
    <source>
        <dbReference type="Proteomes" id="UP001138997"/>
    </source>
</evidence>
<keyword evidence="3" id="KW-0813">Transport</keyword>
<proteinExistence type="inferred from homology"/>
<comment type="similarity">
    <text evidence="2">Belongs to the major facilitator superfamily. Set transporter family.</text>
</comment>
<evidence type="ECO:0000256" key="5">
    <source>
        <dbReference type="ARBA" id="ARBA00022597"/>
    </source>
</evidence>
<dbReference type="Proteomes" id="UP001138997">
    <property type="component" value="Unassembled WGS sequence"/>
</dbReference>
<sequence length="410" mass="42647">MPRPRGIPVHLMNSINLTLRTPLYRGAVLALLLSGIGFSAATPFISLFLVEELNASLRTAGLFALTNVTAPIAGYLVGVRSDRSGDRLGLFRICALVGFLGWASIAISTQLWVPVVISTLVLAFAGAATAQLFAAIHDEPAPGVDGVVAVARMALVGGWVIGPVLGSLLTAVTSLRFMFFATALCLLAQMLPLGRLRTRARSSEHEHDRRAPGLREMRPLLVFTFLTVLLYACDTVKFAYLPIHLDRDLGLPSGVSGAIIGTQPAFELLFIPLAMALAHRAGARWLLVLGGVLAIAGNVCFAFSTTAVGLFAGQALIGGLWGIFGGLGILVAQRLLPSAVATASAVFMSAEPLSAAVGGLAGGLTVEPLGIPQIFLVPAALSVVATIGLLMMGPRPALGPLRSAAADHRA</sequence>
<feature type="transmembrane region" description="Helical" evidence="9">
    <location>
        <begin position="373"/>
        <end position="392"/>
    </location>
</feature>
<name>A0A9X1NN98_9ACTN</name>
<evidence type="ECO:0000256" key="3">
    <source>
        <dbReference type="ARBA" id="ARBA00022448"/>
    </source>
</evidence>
<comment type="subcellular location">
    <subcellularLocation>
        <location evidence="1">Cell membrane</location>
        <topology evidence="1">Multi-pass membrane protein</topology>
    </subcellularLocation>
</comment>
<dbReference type="GO" id="GO:0005886">
    <property type="term" value="C:plasma membrane"/>
    <property type="evidence" value="ECO:0007669"/>
    <property type="project" value="UniProtKB-SubCell"/>
</dbReference>
<accession>A0A9X1NN98</accession>
<evidence type="ECO:0000256" key="8">
    <source>
        <dbReference type="ARBA" id="ARBA00023136"/>
    </source>
</evidence>
<dbReference type="Pfam" id="PF07690">
    <property type="entry name" value="MFS_1"/>
    <property type="match status" value="2"/>
</dbReference>
<protein>
    <submittedName>
        <fullName evidence="11">MFS transporter</fullName>
    </submittedName>
</protein>
<reference evidence="11" key="1">
    <citation type="submission" date="2021-11" db="EMBL/GenBank/DDBJ databases">
        <title>Streptomyces corallinus and Kineosporia corallina sp. nov., two new coral-derived marine actinobacteria.</title>
        <authorList>
            <person name="Buangrab K."/>
            <person name="Sutthacheep M."/>
            <person name="Yeemin T."/>
            <person name="Harunari E."/>
            <person name="Igarashi Y."/>
            <person name="Sripreechasak P."/>
            <person name="Kanchanasin P."/>
            <person name="Tanasupawat S."/>
            <person name="Phongsopitanun W."/>
        </authorList>
    </citation>
    <scope>NUCLEOTIDE SEQUENCE</scope>
    <source>
        <strain evidence="11">JCM 31032</strain>
    </source>
</reference>
<dbReference type="PANTHER" id="PTHR23535">
    <property type="entry name" value="SUGAR EFFLUX TRANSPORTER A-RELATED"/>
    <property type="match status" value="1"/>
</dbReference>
<dbReference type="SUPFAM" id="SSF103473">
    <property type="entry name" value="MFS general substrate transporter"/>
    <property type="match status" value="1"/>
</dbReference>
<dbReference type="InterPro" id="IPR020846">
    <property type="entry name" value="MFS_dom"/>
</dbReference>
<evidence type="ECO:0000256" key="7">
    <source>
        <dbReference type="ARBA" id="ARBA00022989"/>
    </source>
</evidence>
<feature type="transmembrane region" description="Helical" evidence="9">
    <location>
        <begin position="113"/>
        <end position="135"/>
    </location>
</feature>
<feature type="transmembrane region" description="Helical" evidence="9">
    <location>
        <begin position="220"/>
        <end position="243"/>
    </location>
</feature>
<keyword evidence="5" id="KW-0762">Sugar transport</keyword>
<feature type="domain" description="Major facilitator superfamily (MFS) profile" evidence="10">
    <location>
        <begin position="23"/>
        <end position="397"/>
    </location>
</feature>
<dbReference type="RefSeq" id="WP_231449119.1">
    <property type="nucleotide sequence ID" value="NZ_JAJOMB010000028.1"/>
</dbReference>
<feature type="transmembrane region" description="Helical" evidence="9">
    <location>
        <begin position="175"/>
        <end position="193"/>
    </location>
</feature>
<evidence type="ECO:0000313" key="11">
    <source>
        <dbReference type="EMBL" id="MCD5316266.1"/>
    </source>
</evidence>
<keyword evidence="8 9" id="KW-0472">Membrane</keyword>
<dbReference type="AlphaFoldDB" id="A0A9X1NN98"/>
<feature type="transmembrane region" description="Helical" evidence="9">
    <location>
        <begin position="27"/>
        <end position="49"/>
    </location>
</feature>
<comment type="caution">
    <text evidence="11">The sequence shown here is derived from an EMBL/GenBank/DDBJ whole genome shotgun (WGS) entry which is preliminary data.</text>
</comment>
<evidence type="ECO:0000256" key="9">
    <source>
        <dbReference type="SAM" id="Phobius"/>
    </source>
</evidence>
<evidence type="ECO:0000256" key="4">
    <source>
        <dbReference type="ARBA" id="ARBA00022475"/>
    </source>
</evidence>
<feature type="transmembrane region" description="Helical" evidence="9">
    <location>
        <begin position="55"/>
        <end position="77"/>
    </location>
</feature>
<dbReference type="PROSITE" id="PS50850">
    <property type="entry name" value="MFS"/>
    <property type="match status" value="1"/>
</dbReference>
<dbReference type="InterPro" id="IPR011701">
    <property type="entry name" value="MFS"/>
</dbReference>
<feature type="transmembrane region" description="Helical" evidence="9">
    <location>
        <begin position="285"/>
        <end position="304"/>
    </location>
</feature>
<keyword evidence="4" id="KW-1003">Cell membrane</keyword>
<dbReference type="PANTHER" id="PTHR23535:SF2">
    <property type="entry name" value="SUGAR EFFLUX TRANSPORTER A-RELATED"/>
    <property type="match status" value="1"/>
</dbReference>
<feature type="transmembrane region" description="Helical" evidence="9">
    <location>
        <begin position="255"/>
        <end position="278"/>
    </location>
</feature>
<keyword evidence="7 9" id="KW-1133">Transmembrane helix</keyword>